<dbReference type="RefSeq" id="WP_058448584.1">
    <property type="nucleotide sequence ID" value="NZ_CAAAJF010000004.1"/>
</dbReference>
<keyword evidence="1" id="KW-0472">Membrane</keyword>
<dbReference type="Proteomes" id="UP000054715">
    <property type="component" value="Unassembled WGS sequence"/>
</dbReference>
<reference evidence="2 3" key="1">
    <citation type="submission" date="2015-11" db="EMBL/GenBank/DDBJ databases">
        <title>Genomic analysis of 38 Legionella species identifies large and diverse effector repertoires.</title>
        <authorList>
            <person name="Burstein D."/>
            <person name="Amaro F."/>
            <person name="Zusman T."/>
            <person name="Lifshitz Z."/>
            <person name="Cohen O."/>
            <person name="Gilbert J.A."/>
            <person name="Pupko T."/>
            <person name="Shuman H.A."/>
            <person name="Segal G."/>
        </authorList>
    </citation>
    <scope>NUCLEOTIDE SEQUENCE [LARGE SCALE GENOMIC DNA]</scope>
    <source>
        <strain evidence="2 3">JA-26-G1-E2</strain>
    </source>
</reference>
<sequence length="893" mass="102649">MNEIIGETIQGYLTEATATIAQNDLPYSYSGLKKAALQIEIEKEIKLLNAMLESPESFEQAFKVRCSLREIHTQETFSFKILPESPANELYWKIAQLLFTPQTMQEMLSILLPSVNTHLQVTIPDELPRAMSKKELRQYHKSWEPQLQTENSLHKFSVFPTLKELNSYVIVDNVILDLQDIANLPLRTHSKLQSKIKQLNPALGRMLYDHNTDFASLEADLSLFNSAGITPKEAIEQLIQGLWLGSTKFTDSKIATKEATEAVSRFFNYLEALPQEIQEELKALRYDANHTLDYILNNKIKQGECVEETALCLQTFLRVNDKNKLLHLSPKMSEEELNRLEKKYMFKPSSRPVLNVQKEDLKMPLPLQLIKQALEGITLTPENLVTLIINFPPSFYDRLWQSLVLPDPQNDLAELAIAIGLGFFTLPQRQATIKAISSHYLRFNLQEPFFHWLLQTEDLVLINETITSWSDDEKIKSLKETNQSGETIFDGAVNNLELLEILLTLCSKQQFLEIMRIPDETGQTVLHRFVKNEKALKTVLAFYPDIETVKTDLLILDNRHQTVFHAATCNPTSIECLLALYSEKQRMDILLKQYNNDRPTVLDNLIKNPKSLQVVLSLLSPPQLRQIVSSQKIVNLALLKHPESLVILLEACPEEQRLEMMQIKVENDQKILQRAFEMYHTRKISKLFMLLPPSHRLIALRGMSANQDSTKLFEIRITVFPDADIMLIKNIIDEDTSLHNLLQPLKEYGKQLALEDTEKGEIVIKLVKELNQTINEFYDNIVASDSDEKKEQIFSEFKRDFKIKLHSKDAEMQAHRKIWKPIVANILLGIGTFGIAFLAMLIKAVTGYCSGQLTFNNTCFFAHTQREQYIDATQQRLDSADLCYKTKWRSLLD</sequence>
<organism evidence="2 3">
    <name type="scientific">Legionella jamestowniensis</name>
    <dbReference type="NCBI Taxonomy" id="455"/>
    <lineage>
        <taxon>Bacteria</taxon>
        <taxon>Pseudomonadati</taxon>
        <taxon>Pseudomonadota</taxon>
        <taxon>Gammaproteobacteria</taxon>
        <taxon>Legionellales</taxon>
        <taxon>Legionellaceae</taxon>
        <taxon>Legionella</taxon>
    </lineage>
</organism>
<name>A0A0W0UV27_9GAMM</name>
<evidence type="ECO:0000313" key="2">
    <source>
        <dbReference type="EMBL" id="KTD11337.1"/>
    </source>
</evidence>
<evidence type="ECO:0000313" key="3">
    <source>
        <dbReference type="Proteomes" id="UP000054715"/>
    </source>
</evidence>
<proteinExistence type="predicted"/>
<dbReference type="OrthoDB" id="5654450at2"/>
<feature type="transmembrane region" description="Helical" evidence="1">
    <location>
        <begin position="822"/>
        <end position="842"/>
    </location>
</feature>
<comment type="caution">
    <text evidence="2">The sequence shown here is derived from an EMBL/GenBank/DDBJ whole genome shotgun (WGS) entry which is preliminary data.</text>
</comment>
<accession>A0A0W0UV27</accession>
<keyword evidence="1" id="KW-1133">Transmembrane helix</keyword>
<gene>
    <name evidence="2" type="ORF">Ljam_0531</name>
</gene>
<evidence type="ECO:0000256" key="1">
    <source>
        <dbReference type="SAM" id="Phobius"/>
    </source>
</evidence>
<keyword evidence="1" id="KW-0812">Transmembrane</keyword>
<dbReference type="AlphaFoldDB" id="A0A0W0UV27"/>
<dbReference type="PATRIC" id="fig|455.5.peg.564"/>
<protein>
    <submittedName>
        <fullName evidence="2">Ankyrin repeat protein</fullName>
    </submittedName>
</protein>
<dbReference type="EMBL" id="LNYG01000008">
    <property type="protein sequence ID" value="KTD11337.1"/>
    <property type="molecule type" value="Genomic_DNA"/>
</dbReference>